<evidence type="ECO:0000256" key="5">
    <source>
        <dbReference type="ARBA" id="ARBA00022833"/>
    </source>
</evidence>
<dbReference type="EMBL" id="JAATIQ010000067">
    <property type="protein sequence ID" value="KAF4389439.1"/>
    <property type="molecule type" value="Genomic_DNA"/>
</dbReference>
<proteinExistence type="predicted"/>
<sequence>MAIPQVIHGPHINISPYECSSSRLTDEIFIFEIHLFANFTREFTFLDDDDDNLQTSITLTDVVSLIYFEVFTDNNNTHAIATLKNSFAYTLRLPSSTFFLIDEIINYRLRTEWDDNYLSVRVDIDVFVDELPTPRVTFNYNDEEYNRYRIDQTPEFLTSEYNNDDDEDDDSDVDGLVHDMNNIRINSMAASKESIERLEKYIIKDNQEFICSICLEDMSVGLEVIKLSCEHKYHEECIVKWLQISRFCPMCRSKDGEVVSCSVCFENILAGYEATKLPCKHKYHEECIVKWLQTSKFCPLCRFEKDHIKNGEVVSCSVCFESILAGYEAVKLPCGHKYHEECIHIIYENFCYSVRPLFVPYTK</sequence>
<dbReference type="Pfam" id="PF17123">
    <property type="entry name" value="zf-RING_11"/>
    <property type="match status" value="1"/>
</dbReference>
<dbReference type="PANTHER" id="PTHR15710">
    <property type="entry name" value="E3 UBIQUITIN-PROTEIN LIGASE PRAJA"/>
    <property type="match status" value="1"/>
</dbReference>
<dbReference type="GO" id="GO:0008270">
    <property type="term" value="F:zinc ion binding"/>
    <property type="evidence" value="ECO:0007669"/>
    <property type="project" value="UniProtKB-KW"/>
</dbReference>
<dbReference type="GO" id="GO:0061630">
    <property type="term" value="F:ubiquitin protein ligase activity"/>
    <property type="evidence" value="ECO:0007669"/>
    <property type="project" value="UniProtKB-EC"/>
</dbReference>
<feature type="domain" description="RING-type" evidence="7">
    <location>
        <begin position="261"/>
        <end position="302"/>
    </location>
</feature>
<dbReference type="GO" id="GO:0005737">
    <property type="term" value="C:cytoplasm"/>
    <property type="evidence" value="ECO:0007669"/>
    <property type="project" value="TreeGrafter"/>
</dbReference>
<dbReference type="CDD" id="cd16454">
    <property type="entry name" value="RING-H2_PA-TM-RING"/>
    <property type="match status" value="2"/>
</dbReference>
<keyword evidence="5" id="KW-0862">Zinc</keyword>
<evidence type="ECO:0000259" key="7">
    <source>
        <dbReference type="PROSITE" id="PS50089"/>
    </source>
</evidence>
<evidence type="ECO:0000256" key="1">
    <source>
        <dbReference type="ARBA" id="ARBA00000900"/>
    </source>
</evidence>
<gene>
    <name evidence="8" type="ORF">G4B88_006498</name>
</gene>
<dbReference type="EC" id="2.3.2.27" evidence="2"/>
<reference evidence="8 9" key="1">
    <citation type="journal article" date="2020" name="bioRxiv">
        <title>Sequence and annotation of 42 cannabis genomes reveals extensive copy number variation in cannabinoid synthesis and pathogen resistance genes.</title>
        <authorList>
            <person name="Mckernan K.J."/>
            <person name="Helbert Y."/>
            <person name="Kane L.T."/>
            <person name="Ebling H."/>
            <person name="Zhang L."/>
            <person name="Liu B."/>
            <person name="Eaton Z."/>
            <person name="Mclaughlin S."/>
            <person name="Kingan S."/>
            <person name="Baybayan P."/>
            <person name="Concepcion G."/>
            <person name="Jordan M."/>
            <person name="Riva A."/>
            <person name="Barbazuk W."/>
            <person name="Harkins T."/>
        </authorList>
    </citation>
    <scope>NUCLEOTIDE SEQUENCE [LARGE SCALE GENOMIC DNA]</scope>
    <source>
        <strain evidence="9">cv. Jamaican Lion 4</strain>
        <tissue evidence="8">Leaf</tissue>
    </source>
</reference>
<evidence type="ECO:0000313" key="9">
    <source>
        <dbReference type="Proteomes" id="UP000583929"/>
    </source>
</evidence>
<evidence type="ECO:0000313" key="8">
    <source>
        <dbReference type="EMBL" id="KAF4389439.1"/>
    </source>
</evidence>
<dbReference type="Proteomes" id="UP000583929">
    <property type="component" value="Unassembled WGS sequence"/>
</dbReference>
<organism evidence="8 9">
    <name type="scientific">Cannabis sativa</name>
    <name type="common">Hemp</name>
    <name type="synonym">Marijuana</name>
    <dbReference type="NCBI Taxonomy" id="3483"/>
    <lineage>
        <taxon>Eukaryota</taxon>
        <taxon>Viridiplantae</taxon>
        <taxon>Streptophyta</taxon>
        <taxon>Embryophyta</taxon>
        <taxon>Tracheophyta</taxon>
        <taxon>Spermatophyta</taxon>
        <taxon>Magnoliopsida</taxon>
        <taxon>eudicotyledons</taxon>
        <taxon>Gunneridae</taxon>
        <taxon>Pentapetalae</taxon>
        <taxon>rosids</taxon>
        <taxon>fabids</taxon>
        <taxon>Rosales</taxon>
        <taxon>Cannabaceae</taxon>
        <taxon>Cannabis</taxon>
    </lineage>
</organism>
<feature type="domain" description="RING-type" evidence="7">
    <location>
        <begin position="211"/>
        <end position="252"/>
    </location>
</feature>
<comment type="catalytic activity">
    <reaction evidence="1">
        <text>S-ubiquitinyl-[E2 ubiquitin-conjugating enzyme]-L-cysteine + [acceptor protein]-L-lysine = [E2 ubiquitin-conjugating enzyme]-L-cysteine + N(6)-ubiquitinyl-[acceptor protein]-L-lysine.</text>
        <dbReference type="EC" id="2.3.2.27"/>
    </reaction>
</comment>
<keyword evidence="9" id="KW-1185">Reference proteome</keyword>
<dbReference type="InterPro" id="IPR001841">
    <property type="entry name" value="Znf_RING"/>
</dbReference>
<feature type="domain" description="RING-type" evidence="7">
    <location>
        <begin position="316"/>
        <end position="355"/>
    </location>
</feature>
<dbReference type="PANTHER" id="PTHR15710:SF196">
    <property type="entry name" value="F6A14.12 PROTEIN-RELATED"/>
    <property type="match status" value="1"/>
</dbReference>
<dbReference type="PROSITE" id="PS50089">
    <property type="entry name" value="ZF_RING_2"/>
    <property type="match status" value="3"/>
</dbReference>
<dbReference type="GO" id="GO:0016567">
    <property type="term" value="P:protein ubiquitination"/>
    <property type="evidence" value="ECO:0007669"/>
    <property type="project" value="TreeGrafter"/>
</dbReference>
<accession>A0A7J6H4Q6</accession>
<keyword evidence="3" id="KW-0479">Metal-binding</keyword>
<evidence type="ECO:0000256" key="6">
    <source>
        <dbReference type="PROSITE-ProRule" id="PRU00175"/>
    </source>
</evidence>
<dbReference type="Gene3D" id="3.30.40.10">
    <property type="entry name" value="Zinc/RING finger domain, C3HC4 (zinc finger)"/>
    <property type="match status" value="3"/>
</dbReference>
<evidence type="ECO:0000256" key="4">
    <source>
        <dbReference type="ARBA" id="ARBA00022771"/>
    </source>
</evidence>
<dbReference type="SUPFAM" id="SSF57850">
    <property type="entry name" value="RING/U-box"/>
    <property type="match status" value="3"/>
</dbReference>
<comment type="caution">
    <text evidence="8">The sequence shown here is derived from an EMBL/GenBank/DDBJ whole genome shotgun (WGS) entry which is preliminary data.</text>
</comment>
<evidence type="ECO:0000256" key="3">
    <source>
        <dbReference type="ARBA" id="ARBA00022723"/>
    </source>
</evidence>
<keyword evidence="4 6" id="KW-0863">Zinc-finger</keyword>
<dbReference type="InterPro" id="IPR013083">
    <property type="entry name" value="Znf_RING/FYVE/PHD"/>
</dbReference>
<dbReference type="SMART" id="SM00184">
    <property type="entry name" value="RING"/>
    <property type="match status" value="3"/>
</dbReference>
<dbReference type="AlphaFoldDB" id="A0A7J6H4Q6"/>
<protein>
    <recommendedName>
        <fullName evidence="2">RING-type E3 ubiquitin transferase</fullName>
        <ecNumber evidence="2">2.3.2.27</ecNumber>
    </recommendedName>
</protein>
<name>A0A7J6H4Q6_CANSA</name>
<dbReference type="Pfam" id="PF13639">
    <property type="entry name" value="zf-RING_2"/>
    <property type="match status" value="2"/>
</dbReference>
<evidence type="ECO:0000256" key="2">
    <source>
        <dbReference type="ARBA" id="ARBA00012483"/>
    </source>
</evidence>